<proteinExistence type="predicted"/>
<evidence type="ECO:0000313" key="2">
    <source>
        <dbReference type="EMBL" id="ETW02039.1"/>
    </source>
</evidence>
<dbReference type="GeneID" id="20083601"/>
<evidence type="ECO:0000256" key="1">
    <source>
        <dbReference type="SAM" id="MobiDB-lite"/>
    </source>
</evidence>
<protein>
    <submittedName>
        <fullName evidence="2">Uncharacterized protein</fullName>
    </submittedName>
</protein>
<feature type="compositionally biased region" description="Polar residues" evidence="1">
    <location>
        <begin position="1"/>
        <end position="11"/>
    </location>
</feature>
<feature type="region of interest" description="Disordered" evidence="1">
    <location>
        <begin position="1"/>
        <end position="21"/>
    </location>
</feature>
<sequence>MGSQSQSQGTTAEAGVESSLVEFNIPDVSPTELKAIIWKRVKKHLTSMSYQWQESGSEYCTYDSSTSNFSGTSDVDD</sequence>
<reference evidence="2" key="1">
    <citation type="submission" date="2013-12" db="EMBL/GenBank/DDBJ databases">
        <title>The Genome Sequence of Aphanomyces invadans NJM9701.</title>
        <authorList>
            <consortium name="The Broad Institute Genomics Platform"/>
            <person name="Russ C."/>
            <person name="Tyler B."/>
            <person name="van West P."/>
            <person name="Dieguez-Uribeondo J."/>
            <person name="Young S.K."/>
            <person name="Zeng Q."/>
            <person name="Gargeya S."/>
            <person name="Fitzgerald M."/>
            <person name="Abouelleil A."/>
            <person name="Alvarado L."/>
            <person name="Chapman S.B."/>
            <person name="Gainer-Dewar J."/>
            <person name="Goldberg J."/>
            <person name="Griggs A."/>
            <person name="Gujja S."/>
            <person name="Hansen M."/>
            <person name="Howarth C."/>
            <person name="Imamovic A."/>
            <person name="Ireland A."/>
            <person name="Larimer J."/>
            <person name="McCowan C."/>
            <person name="Murphy C."/>
            <person name="Pearson M."/>
            <person name="Poon T.W."/>
            <person name="Priest M."/>
            <person name="Roberts A."/>
            <person name="Saif S."/>
            <person name="Shea T."/>
            <person name="Sykes S."/>
            <person name="Wortman J."/>
            <person name="Nusbaum C."/>
            <person name="Birren B."/>
        </authorList>
    </citation>
    <scope>NUCLEOTIDE SEQUENCE [LARGE SCALE GENOMIC DNA]</scope>
    <source>
        <strain evidence="2">NJM9701</strain>
    </source>
</reference>
<gene>
    <name evidence="2" type="ORF">H310_06551</name>
</gene>
<dbReference type="EMBL" id="KI913962">
    <property type="protein sequence ID" value="ETW02039.1"/>
    <property type="molecule type" value="Genomic_DNA"/>
</dbReference>
<accession>A0A024U6Z4</accession>
<dbReference type="RefSeq" id="XP_008869887.1">
    <property type="nucleotide sequence ID" value="XM_008871665.1"/>
</dbReference>
<organism evidence="2">
    <name type="scientific">Aphanomyces invadans</name>
    <dbReference type="NCBI Taxonomy" id="157072"/>
    <lineage>
        <taxon>Eukaryota</taxon>
        <taxon>Sar</taxon>
        <taxon>Stramenopiles</taxon>
        <taxon>Oomycota</taxon>
        <taxon>Saprolegniomycetes</taxon>
        <taxon>Saprolegniales</taxon>
        <taxon>Verrucalvaceae</taxon>
        <taxon>Aphanomyces</taxon>
    </lineage>
</organism>
<name>A0A024U6Z4_9STRA</name>
<dbReference type="VEuPathDB" id="FungiDB:H310_06551"/>
<dbReference type="AlphaFoldDB" id="A0A024U6Z4"/>